<gene>
    <name evidence="1" type="ORF">AGERDE_LOCUS12630</name>
</gene>
<protein>
    <submittedName>
        <fullName evidence="1">221_t:CDS:1</fullName>
    </submittedName>
</protein>
<reference evidence="1" key="1">
    <citation type="submission" date="2021-06" db="EMBL/GenBank/DDBJ databases">
        <authorList>
            <person name="Kallberg Y."/>
            <person name="Tangrot J."/>
            <person name="Rosling A."/>
        </authorList>
    </citation>
    <scope>NUCLEOTIDE SEQUENCE</scope>
    <source>
        <strain evidence="1">MT106</strain>
    </source>
</reference>
<dbReference type="EMBL" id="CAJVPL010010084">
    <property type="protein sequence ID" value="CAG8680047.1"/>
    <property type="molecule type" value="Genomic_DNA"/>
</dbReference>
<comment type="caution">
    <text evidence="1">The sequence shown here is derived from an EMBL/GenBank/DDBJ whole genome shotgun (WGS) entry which is preliminary data.</text>
</comment>
<evidence type="ECO:0000313" key="1">
    <source>
        <dbReference type="EMBL" id="CAG8680047.1"/>
    </source>
</evidence>
<evidence type="ECO:0000313" key="2">
    <source>
        <dbReference type="Proteomes" id="UP000789831"/>
    </source>
</evidence>
<name>A0A9N9EPH9_9GLOM</name>
<accession>A0A9N9EPH9</accession>
<proteinExistence type="predicted"/>
<organism evidence="1 2">
    <name type="scientific">Ambispora gerdemannii</name>
    <dbReference type="NCBI Taxonomy" id="144530"/>
    <lineage>
        <taxon>Eukaryota</taxon>
        <taxon>Fungi</taxon>
        <taxon>Fungi incertae sedis</taxon>
        <taxon>Mucoromycota</taxon>
        <taxon>Glomeromycotina</taxon>
        <taxon>Glomeromycetes</taxon>
        <taxon>Archaeosporales</taxon>
        <taxon>Ambisporaceae</taxon>
        <taxon>Ambispora</taxon>
    </lineage>
</organism>
<dbReference type="AlphaFoldDB" id="A0A9N9EPH9"/>
<dbReference type="Proteomes" id="UP000789831">
    <property type="component" value="Unassembled WGS sequence"/>
</dbReference>
<sequence length="79" mass="7570">DIDLCGGRGCEAMSNTGNAGTGDGVGVGGIITNFGNMAGMNVGNGSPISGNGVGVESIITNFGNVAGSGGYISNQQLAF</sequence>
<keyword evidence="2" id="KW-1185">Reference proteome</keyword>
<feature type="non-terminal residue" evidence="1">
    <location>
        <position position="79"/>
    </location>
</feature>